<reference evidence="7" key="1">
    <citation type="submission" date="2016-10" db="EMBL/GenBank/DDBJ databases">
        <authorList>
            <person name="Varghese N."/>
            <person name="Submissions S."/>
        </authorList>
    </citation>
    <scope>NUCLEOTIDE SEQUENCE [LARGE SCALE GENOMIC DNA]</scope>
    <source>
        <strain evidence="7">CGMCC 1.11012</strain>
    </source>
</reference>
<dbReference type="Gene3D" id="1.10.10.60">
    <property type="entry name" value="Homeodomain-like"/>
    <property type="match status" value="2"/>
</dbReference>
<evidence type="ECO:0000256" key="3">
    <source>
        <dbReference type="ARBA" id="ARBA00023163"/>
    </source>
</evidence>
<feature type="region of interest" description="Disordered" evidence="4">
    <location>
        <begin position="117"/>
        <end position="138"/>
    </location>
</feature>
<dbReference type="Proteomes" id="UP000199050">
    <property type="component" value="Unassembled WGS sequence"/>
</dbReference>
<dbReference type="SMART" id="SM00342">
    <property type="entry name" value="HTH_ARAC"/>
    <property type="match status" value="1"/>
</dbReference>
<keyword evidence="7" id="KW-1185">Reference proteome</keyword>
<dbReference type="PANTHER" id="PTHR40055">
    <property type="entry name" value="TRANSCRIPTIONAL REGULATOR YGIV-RELATED"/>
    <property type="match status" value="1"/>
</dbReference>
<dbReference type="AlphaFoldDB" id="A0A1G9B333"/>
<feature type="domain" description="HTH araC/xylS-type" evidence="5">
    <location>
        <begin position="18"/>
        <end position="116"/>
    </location>
</feature>
<dbReference type="EMBL" id="FNDX01000039">
    <property type="protein sequence ID" value="SDK33878.1"/>
    <property type="molecule type" value="Genomic_DNA"/>
</dbReference>
<evidence type="ECO:0000256" key="2">
    <source>
        <dbReference type="ARBA" id="ARBA00023125"/>
    </source>
</evidence>
<evidence type="ECO:0000259" key="5">
    <source>
        <dbReference type="PROSITE" id="PS01124"/>
    </source>
</evidence>
<dbReference type="Pfam" id="PF06445">
    <property type="entry name" value="GyrI-like"/>
    <property type="match status" value="1"/>
</dbReference>
<dbReference type="PROSITE" id="PS01124">
    <property type="entry name" value="HTH_ARAC_FAMILY_2"/>
    <property type="match status" value="1"/>
</dbReference>
<dbReference type="InterPro" id="IPR018062">
    <property type="entry name" value="HTH_AraC-typ_CS"/>
</dbReference>
<dbReference type="SUPFAM" id="SSF46689">
    <property type="entry name" value="Homeodomain-like"/>
    <property type="match status" value="2"/>
</dbReference>
<dbReference type="GO" id="GO:0003700">
    <property type="term" value="F:DNA-binding transcription factor activity"/>
    <property type="evidence" value="ECO:0007669"/>
    <property type="project" value="InterPro"/>
</dbReference>
<dbReference type="PROSITE" id="PS00041">
    <property type="entry name" value="HTH_ARAC_FAMILY_1"/>
    <property type="match status" value="1"/>
</dbReference>
<dbReference type="PANTHER" id="PTHR40055:SF1">
    <property type="entry name" value="TRANSCRIPTIONAL REGULATOR YGIV-RELATED"/>
    <property type="match status" value="1"/>
</dbReference>
<keyword evidence="1" id="KW-0805">Transcription regulation</keyword>
<dbReference type="Gene3D" id="3.20.80.10">
    <property type="entry name" value="Regulatory factor, effector binding domain"/>
    <property type="match status" value="1"/>
</dbReference>
<gene>
    <name evidence="6" type="ORF">SAMN05216192_1394</name>
</gene>
<dbReference type="InterPro" id="IPR010499">
    <property type="entry name" value="AraC_E-bd"/>
</dbReference>
<dbReference type="InterPro" id="IPR009057">
    <property type="entry name" value="Homeodomain-like_sf"/>
</dbReference>
<protein>
    <submittedName>
        <fullName evidence="6">AraC family transcriptional regulator</fullName>
    </submittedName>
</protein>
<keyword evidence="3" id="KW-0804">Transcription</keyword>
<dbReference type="SUPFAM" id="SSF55136">
    <property type="entry name" value="Probable bacterial effector-binding domain"/>
    <property type="match status" value="1"/>
</dbReference>
<evidence type="ECO:0000256" key="1">
    <source>
        <dbReference type="ARBA" id="ARBA00023015"/>
    </source>
</evidence>
<dbReference type="InterPro" id="IPR018060">
    <property type="entry name" value="HTH_AraC"/>
</dbReference>
<dbReference type="Pfam" id="PF12833">
    <property type="entry name" value="HTH_18"/>
    <property type="match status" value="1"/>
</dbReference>
<evidence type="ECO:0000313" key="7">
    <source>
        <dbReference type="Proteomes" id="UP000199050"/>
    </source>
</evidence>
<dbReference type="SMART" id="SM00871">
    <property type="entry name" value="AraC_E_bind"/>
    <property type="match status" value="1"/>
</dbReference>
<sequence>MTESGEYRVNNDYKLRIGAVLQFIEENIGADIKLDMLAEVSNFSKYHFSRVFTAIIHKSPMHYLTERRLHHAVTYLSTTNKTMLDISSLCGFSSLSSFNAAFKKAYDTTPSAMRKSVQEHSNIPSVSGNNPEALSPPKQYDLNSTSNNFIRRVWDMNIELKELPGYKVAYVRHAGSYLETYKAWETLGAWVRGSGLLPTETFIGISLDDPAVTDENSCRYDACITVPEGFPEAGDANIAYRILPGGLYALYKFYDTIDKLAIAYQSVYGQWLPSSAYEPDDRHALEFCMNDPYSDPEGKAKVDLYVPVKRTLS</sequence>
<accession>A0A1G9B333</accession>
<evidence type="ECO:0000256" key="4">
    <source>
        <dbReference type="SAM" id="MobiDB-lite"/>
    </source>
</evidence>
<organism evidence="6 7">
    <name type="scientific">Paenibacillus typhae</name>
    <dbReference type="NCBI Taxonomy" id="1174501"/>
    <lineage>
        <taxon>Bacteria</taxon>
        <taxon>Bacillati</taxon>
        <taxon>Bacillota</taxon>
        <taxon>Bacilli</taxon>
        <taxon>Bacillales</taxon>
        <taxon>Paenibacillaceae</taxon>
        <taxon>Paenibacillus</taxon>
    </lineage>
</organism>
<dbReference type="RefSeq" id="WP_208607219.1">
    <property type="nucleotide sequence ID" value="NZ_CBCSKY010000040.1"/>
</dbReference>
<dbReference type="GO" id="GO:0043565">
    <property type="term" value="F:sequence-specific DNA binding"/>
    <property type="evidence" value="ECO:0007669"/>
    <property type="project" value="InterPro"/>
</dbReference>
<feature type="compositionally biased region" description="Polar residues" evidence="4">
    <location>
        <begin position="119"/>
        <end position="132"/>
    </location>
</feature>
<name>A0A1G9B333_9BACL</name>
<keyword evidence="2" id="KW-0238">DNA-binding</keyword>
<dbReference type="STRING" id="1174501.SAMN05216192_1394"/>
<proteinExistence type="predicted"/>
<dbReference type="InterPro" id="IPR050908">
    <property type="entry name" value="SmbC-like"/>
</dbReference>
<dbReference type="InterPro" id="IPR029442">
    <property type="entry name" value="GyrI-like"/>
</dbReference>
<dbReference type="InterPro" id="IPR011256">
    <property type="entry name" value="Reg_factor_effector_dom_sf"/>
</dbReference>
<evidence type="ECO:0000313" key="6">
    <source>
        <dbReference type="EMBL" id="SDK33878.1"/>
    </source>
</evidence>